<name>A0A813XE25_9BILA</name>
<evidence type="ECO:0000259" key="1">
    <source>
        <dbReference type="Pfam" id="PF19704"/>
    </source>
</evidence>
<sequence>MALVDQLYSIKTENEYLNYYTNFLLECTTHNLDYNHFIFENPLDKCSFQEFPLAYQQQQQLSNSTSSIILQTQEISNRQEFISTEMLDNNNNNRNYNWLNS</sequence>
<dbReference type="Pfam" id="PF19704">
    <property type="entry name" value="DNAPKcs_CC5"/>
    <property type="match status" value="1"/>
</dbReference>
<evidence type="ECO:0000313" key="3">
    <source>
        <dbReference type="Proteomes" id="UP000663870"/>
    </source>
</evidence>
<dbReference type="InterPro" id="IPR045581">
    <property type="entry name" value="DNAPKcs_CC5"/>
</dbReference>
<evidence type="ECO:0000313" key="2">
    <source>
        <dbReference type="EMBL" id="CAF0868640.1"/>
    </source>
</evidence>
<dbReference type="Proteomes" id="UP000663870">
    <property type="component" value="Unassembled WGS sequence"/>
</dbReference>
<keyword evidence="3" id="KW-1185">Reference proteome</keyword>
<protein>
    <recommendedName>
        <fullName evidence="1">DNA-dependent protein kinase catalytic subunit CC5 domain-containing protein</fullName>
    </recommendedName>
</protein>
<feature type="domain" description="DNA-dependent protein kinase catalytic subunit CC5" evidence="1">
    <location>
        <begin position="2"/>
        <end position="78"/>
    </location>
</feature>
<comment type="caution">
    <text evidence="2">The sequence shown here is derived from an EMBL/GenBank/DDBJ whole genome shotgun (WGS) entry which is preliminary data.</text>
</comment>
<reference evidence="2" key="1">
    <citation type="submission" date="2021-02" db="EMBL/GenBank/DDBJ databases">
        <authorList>
            <person name="Nowell W R."/>
        </authorList>
    </citation>
    <scope>NUCLEOTIDE SEQUENCE</scope>
</reference>
<gene>
    <name evidence="2" type="ORF">JXQ802_LOCUS7566</name>
</gene>
<dbReference type="AlphaFoldDB" id="A0A813XE25"/>
<dbReference type="GO" id="GO:0006303">
    <property type="term" value="P:double-strand break repair via nonhomologous end joining"/>
    <property type="evidence" value="ECO:0007669"/>
    <property type="project" value="InterPro"/>
</dbReference>
<organism evidence="2 3">
    <name type="scientific">Rotaria sordida</name>
    <dbReference type="NCBI Taxonomy" id="392033"/>
    <lineage>
        <taxon>Eukaryota</taxon>
        <taxon>Metazoa</taxon>
        <taxon>Spiralia</taxon>
        <taxon>Gnathifera</taxon>
        <taxon>Rotifera</taxon>
        <taxon>Eurotatoria</taxon>
        <taxon>Bdelloidea</taxon>
        <taxon>Philodinida</taxon>
        <taxon>Philodinidae</taxon>
        <taxon>Rotaria</taxon>
    </lineage>
</organism>
<accession>A0A813XE25</accession>
<proteinExistence type="predicted"/>
<dbReference type="EMBL" id="CAJNOL010000127">
    <property type="protein sequence ID" value="CAF0868640.1"/>
    <property type="molecule type" value="Genomic_DNA"/>
</dbReference>